<sequence length="230" mass="24278">MGLALPGLGRLAGSVSGASIHSVVAMTTTTYIEAPRTLPRLAADTRYVLTGFPVALAAFVLCLTTVTMGVGLAVVWVGVPLAVAALTLARTFATAERARVADVLGEAVPRPVYRTGTWRMFADPQSWRDLAHALLRWIPSTVAFCIVVSWWAAALGSLTWSLWGWALPDGPDDHELPELIGLGDAYLTAVVFYLVVAAVLAVTLPAVTRAAARVEAGFARALLGPRSETA</sequence>
<feature type="transmembrane region" description="Helical" evidence="1">
    <location>
        <begin position="47"/>
        <end position="66"/>
    </location>
</feature>
<comment type="caution">
    <text evidence="3">The sequence shown here is derived from an EMBL/GenBank/DDBJ whole genome shotgun (WGS) entry which is preliminary data.</text>
</comment>
<evidence type="ECO:0000313" key="4">
    <source>
        <dbReference type="Proteomes" id="UP000642070"/>
    </source>
</evidence>
<organism evidence="3 4">
    <name type="scientific">Dactylosporangium sucinum</name>
    <dbReference type="NCBI Taxonomy" id="1424081"/>
    <lineage>
        <taxon>Bacteria</taxon>
        <taxon>Bacillati</taxon>
        <taxon>Actinomycetota</taxon>
        <taxon>Actinomycetes</taxon>
        <taxon>Micromonosporales</taxon>
        <taxon>Micromonosporaceae</taxon>
        <taxon>Dactylosporangium</taxon>
    </lineage>
</organism>
<feature type="domain" description="Putative sensor" evidence="2">
    <location>
        <begin position="47"/>
        <end position="223"/>
    </location>
</feature>
<evidence type="ECO:0000256" key="1">
    <source>
        <dbReference type="SAM" id="Phobius"/>
    </source>
</evidence>
<dbReference type="AlphaFoldDB" id="A0A917TZ21"/>
<keyword evidence="1" id="KW-0812">Transmembrane</keyword>
<evidence type="ECO:0000313" key="3">
    <source>
        <dbReference type="EMBL" id="GGM45315.1"/>
    </source>
</evidence>
<proteinExistence type="predicted"/>
<accession>A0A917TZ21</accession>
<feature type="transmembrane region" description="Helical" evidence="1">
    <location>
        <begin position="185"/>
        <end position="207"/>
    </location>
</feature>
<dbReference type="EMBL" id="BMPI01000027">
    <property type="protein sequence ID" value="GGM45315.1"/>
    <property type="molecule type" value="Genomic_DNA"/>
</dbReference>
<feature type="transmembrane region" description="Helical" evidence="1">
    <location>
        <begin position="142"/>
        <end position="165"/>
    </location>
</feature>
<evidence type="ECO:0000259" key="2">
    <source>
        <dbReference type="Pfam" id="PF13796"/>
    </source>
</evidence>
<reference evidence="3" key="1">
    <citation type="journal article" date="2014" name="Int. J. Syst. Evol. Microbiol.">
        <title>Complete genome sequence of Corynebacterium casei LMG S-19264T (=DSM 44701T), isolated from a smear-ripened cheese.</title>
        <authorList>
            <consortium name="US DOE Joint Genome Institute (JGI-PGF)"/>
            <person name="Walter F."/>
            <person name="Albersmeier A."/>
            <person name="Kalinowski J."/>
            <person name="Ruckert C."/>
        </authorList>
    </citation>
    <scope>NUCLEOTIDE SEQUENCE</scope>
    <source>
        <strain evidence="3">JCM 19831</strain>
    </source>
</reference>
<keyword evidence="4" id="KW-1185">Reference proteome</keyword>
<gene>
    <name evidence="3" type="ORF">GCM10007977_053600</name>
</gene>
<reference evidence="3" key="2">
    <citation type="submission" date="2020-09" db="EMBL/GenBank/DDBJ databases">
        <authorList>
            <person name="Sun Q."/>
            <person name="Ohkuma M."/>
        </authorList>
    </citation>
    <scope>NUCLEOTIDE SEQUENCE</scope>
    <source>
        <strain evidence="3">JCM 19831</strain>
    </source>
</reference>
<keyword evidence="1" id="KW-0472">Membrane</keyword>
<dbReference type="InterPro" id="IPR025828">
    <property type="entry name" value="Put_sensor_dom"/>
</dbReference>
<keyword evidence="1" id="KW-1133">Transmembrane helix</keyword>
<dbReference type="Pfam" id="PF13796">
    <property type="entry name" value="Sensor"/>
    <property type="match status" value="1"/>
</dbReference>
<protein>
    <recommendedName>
        <fullName evidence="2">Putative sensor domain-containing protein</fullName>
    </recommendedName>
</protein>
<feature type="transmembrane region" description="Helical" evidence="1">
    <location>
        <begin position="72"/>
        <end position="89"/>
    </location>
</feature>
<name>A0A917TZ21_9ACTN</name>
<dbReference type="Proteomes" id="UP000642070">
    <property type="component" value="Unassembled WGS sequence"/>
</dbReference>